<dbReference type="PANTHER" id="PTHR18964:SF149">
    <property type="entry name" value="BIFUNCTIONAL UDP-N-ACETYLGLUCOSAMINE 2-EPIMERASE_N-ACETYLMANNOSAMINE KINASE"/>
    <property type="match status" value="1"/>
</dbReference>
<protein>
    <submittedName>
        <fullName evidence="2">ROK family protein</fullName>
    </submittedName>
</protein>
<evidence type="ECO:0000313" key="2">
    <source>
        <dbReference type="EMBL" id="MCJ8237990.1"/>
    </source>
</evidence>
<name>A0ABT0CXW8_9HYPH</name>
<evidence type="ECO:0000256" key="1">
    <source>
        <dbReference type="ARBA" id="ARBA00006479"/>
    </source>
</evidence>
<proteinExistence type="inferred from homology"/>
<reference evidence="2 3" key="1">
    <citation type="submission" date="2022-03" db="EMBL/GenBank/DDBJ databases">
        <title>Rhizobium SSM4.3 sp. nov., isolated from Sediment (Gouqi Island).</title>
        <authorList>
            <person name="Chen G."/>
        </authorList>
    </citation>
    <scope>NUCLEOTIDE SEQUENCE [LARGE SCALE GENOMIC DNA]</scope>
    <source>
        <strain evidence="2 3">SSM4.3</strain>
        <plasmid evidence="2">unnamed</plasmid>
    </source>
</reference>
<dbReference type="CDD" id="cd24057">
    <property type="entry name" value="ASKHA_NBD_ROK_NAGK"/>
    <property type="match status" value="1"/>
</dbReference>
<dbReference type="Gene3D" id="3.30.420.40">
    <property type="match status" value="2"/>
</dbReference>
<dbReference type="Pfam" id="PF00480">
    <property type="entry name" value="ROK"/>
    <property type="match status" value="1"/>
</dbReference>
<sequence>MIVCFDIGGTAIKGAMATSREDIRPFPRQPTPIHDFDAFVTTLASVIAEAEALAGKRAACIAISIAGVIDPDTANAVVANIPCIHGRPLQADLEAALGLPVIVANDADCFVLAEAGIGAARGHRVVFGVILGTGVGGGLVIDGKLINESGFAGEWGHGPIQPTEAGSPPIRVPRFQCGCGQIGCIDAVCSARGLEKLHKHIHGKHLTSEQIITDWQKGEAMSERTIDVYVDILTDALSVVVNVTGTTILPVGGGLSNVPALLARIDTALRARILRKFKDPIVVPAACGVEPGLIGAAILGLDFAKEHGGG</sequence>
<gene>
    <name evidence="2" type="ORF">MKJ03_06605</name>
</gene>
<dbReference type="EMBL" id="JALAYX010000002">
    <property type="protein sequence ID" value="MCJ8237990.1"/>
    <property type="molecule type" value="Genomic_DNA"/>
</dbReference>
<dbReference type="Proteomes" id="UP001522662">
    <property type="component" value="Unassembled WGS sequence"/>
</dbReference>
<evidence type="ECO:0000313" key="3">
    <source>
        <dbReference type="Proteomes" id="UP001522662"/>
    </source>
</evidence>
<dbReference type="InterPro" id="IPR043129">
    <property type="entry name" value="ATPase_NBD"/>
</dbReference>
<dbReference type="InterPro" id="IPR000600">
    <property type="entry name" value="ROK"/>
</dbReference>
<keyword evidence="2" id="KW-0614">Plasmid</keyword>
<organism evidence="2 3">
    <name type="scientific">Peteryoungia algae</name>
    <dbReference type="NCBI Taxonomy" id="2919917"/>
    <lineage>
        <taxon>Bacteria</taxon>
        <taxon>Pseudomonadati</taxon>
        <taxon>Pseudomonadota</taxon>
        <taxon>Alphaproteobacteria</taxon>
        <taxon>Hyphomicrobiales</taxon>
        <taxon>Rhizobiaceae</taxon>
        <taxon>Peteryoungia</taxon>
    </lineage>
</organism>
<dbReference type="SUPFAM" id="SSF53067">
    <property type="entry name" value="Actin-like ATPase domain"/>
    <property type="match status" value="1"/>
</dbReference>
<accession>A0ABT0CXW8</accession>
<keyword evidence="3" id="KW-1185">Reference proteome</keyword>
<dbReference type="PANTHER" id="PTHR18964">
    <property type="entry name" value="ROK (REPRESSOR, ORF, KINASE) FAMILY"/>
    <property type="match status" value="1"/>
</dbReference>
<comment type="similarity">
    <text evidence="1">Belongs to the ROK (NagC/XylR) family.</text>
</comment>
<geneLocation type="plasmid" evidence="2">
    <name>unnamed</name>
</geneLocation>
<dbReference type="RefSeq" id="WP_245135767.1">
    <property type="nucleotide sequence ID" value="NZ_CP128477.1"/>
</dbReference>
<comment type="caution">
    <text evidence="2">The sequence shown here is derived from an EMBL/GenBank/DDBJ whole genome shotgun (WGS) entry which is preliminary data.</text>
</comment>